<dbReference type="Gramene" id="CDY59918">
    <property type="protein sequence ID" value="CDY59918"/>
    <property type="gene ID" value="GSBRNA2T00027893001"/>
</dbReference>
<evidence type="ECO:0000256" key="1">
    <source>
        <dbReference type="SAM" id="Phobius"/>
    </source>
</evidence>
<keyword evidence="3" id="KW-1185">Reference proteome</keyword>
<keyword evidence="1" id="KW-0812">Transmembrane</keyword>
<gene>
    <name evidence="2" type="primary">BnaC09g51770D</name>
    <name evidence="2" type="ORF">GSBRNA2T00027893001</name>
</gene>
<feature type="transmembrane region" description="Helical" evidence="1">
    <location>
        <begin position="109"/>
        <end position="129"/>
    </location>
</feature>
<feature type="transmembrane region" description="Helical" evidence="1">
    <location>
        <begin position="57"/>
        <end position="89"/>
    </location>
</feature>
<organism evidence="2 3">
    <name type="scientific">Brassica napus</name>
    <name type="common">Rape</name>
    <dbReference type="NCBI Taxonomy" id="3708"/>
    <lineage>
        <taxon>Eukaryota</taxon>
        <taxon>Viridiplantae</taxon>
        <taxon>Streptophyta</taxon>
        <taxon>Embryophyta</taxon>
        <taxon>Tracheophyta</taxon>
        <taxon>Spermatophyta</taxon>
        <taxon>Magnoliopsida</taxon>
        <taxon>eudicotyledons</taxon>
        <taxon>Gunneridae</taxon>
        <taxon>Pentapetalae</taxon>
        <taxon>rosids</taxon>
        <taxon>malvids</taxon>
        <taxon>Brassicales</taxon>
        <taxon>Brassicaceae</taxon>
        <taxon>Brassiceae</taxon>
        <taxon>Brassica</taxon>
    </lineage>
</organism>
<reference evidence="2 3" key="1">
    <citation type="journal article" date="2014" name="Science">
        <title>Plant genetics. Early allopolyploid evolution in the post-Neolithic Brassica napus oilseed genome.</title>
        <authorList>
            <person name="Chalhoub B."/>
            <person name="Denoeud F."/>
            <person name="Liu S."/>
            <person name="Parkin I.A."/>
            <person name="Tang H."/>
            <person name="Wang X."/>
            <person name="Chiquet J."/>
            <person name="Belcram H."/>
            <person name="Tong C."/>
            <person name="Samans B."/>
            <person name="Correa M."/>
            <person name="Da Silva C."/>
            <person name="Just J."/>
            <person name="Falentin C."/>
            <person name="Koh C.S."/>
            <person name="Le Clainche I."/>
            <person name="Bernard M."/>
            <person name="Bento P."/>
            <person name="Noel B."/>
            <person name="Labadie K."/>
            <person name="Alberti A."/>
            <person name="Charles M."/>
            <person name="Arnaud D."/>
            <person name="Guo H."/>
            <person name="Daviaud C."/>
            <person name="Alamery S."/>
            <person name="Jabbari K."/>
            <person name="Zhao M."/>
            <person name="Edger P.P."/>
            <person name="Chelaifa H."/>
            <person name="Tack D."/>
            <person name="Lassalle G."/>
            <person name="Mestiri I."/>
            <person name="Schnel N."/>
            <person name="Le Paslier M.C."/>
            <person name="Fan G."/>
            <person name="Renault V."/>
            <person name="Bayer P.E."/>
            <person name="Golicz A.A."/>
            <person name="Manoli S."/>
            <person name="Lee T.H."/>
            <person name="Thi V.H."/>
            <person name="Chalabi S."/>
            <person name="Hu Q."/>
            <person name="Fan C."/>
            <person name="Tollenaere R."/>
            <person name="Lu Y."/>
            <person name="Battail C."/>
            <person name="Shen J."/>
            <person name="Sidebottom C.H."/>
            <person name="Wang X."/>
            <person name="Canaguier A."/>
            <person name="Chauveau A."/>
            <person name="Berard A."/>
            <person name="Deniot G."/>
            <person name="Guan M."/>
            <person name="Liu Z."/>
            <person name="Sun F."/>
            <person name="Lim Y.P."/>
            <person name="Lyons E."/>
            <person name="Town C.D."/>
            <person name="Bancroft I."/>
            <person name="Wang X."/>
            <person name="Meng J."/>
            <person name="Ma J."/>
            <person name="Pires J.C."/>
            <person name="King G.J."/>
            <person name="Brunel D."/>
            <person name="Delourme R."/>
            <person name="Renard M."/>
            <person name="Aury J.M."/>
            <person name="Adams K.L."/>
            <person name="Batley J."/>
            <person name="Snowdon R.J."/>
            <person name="Tost J."/>
            <person name="Edwards D."/>
            <person name="Zhou Y."/>
            <person name="Hua W."/>
            <person name="Sharpe A.G."/>
            <person name="Paterson A.H."/>
            <person name="Guan C."/>
            <person name="Wincker P."/>
        </authorList>
    </citation>
    <scope>NUCLEOTIDE SEQUENCE [LARGE SCALE GENOMIC DNA]</scope>
    <source>
        <strain evidence="3">cv. Darmor-bzh</strain>
    </source>
</reference>
<protein>
    <submittedName>
        <fullName evidence="2">BnaC09g51770D protein</fullName>
    </submittedName>
</protein>
<evidence type="ECO:0000313" key="3">
    <source>
        <dbReference type="Proteomes" id="UP000028999"/>
    </source>
</evidence>
<dbReference type="AlphaFoldDB" id="A0A078J2E8"/>
<dbReference type="Proteomes" id="UP000028999">
    <property type="component" value="Unassembled WGS sequence"/>
</dbReference>
<keyword evidence="1" id="KW-1133">Transmembrane helix</keyword>
<name>A0A078J2E8_BRANA</name>
<dbReference type="EMBL" id="LK033821">
    <property type="protein sequence ID" value="CDY59918.1"/>
    <property type="molecule type" value="Genomic_DNA"/>
</dbReference>
<feature type="transmembrane region" description="Helical" evidence="1">
    <location>
        <begin position="12"/>
        <end position="37"/>
    </location>
</feature>
<evidence type="ECO:0000313" key="2">
    <source>
        <dbReference type="EMBL" id="CDY59918.1"/>
    </source>
</evidence>
<accession>A0A078J2E8</accession>
<proteinExistence type="predicted"/>
<dbReference type="PaxDb" id="3708-A0A078J2E8"/>
<keyword evidence="1" id="KW-0472">Membrane</keyword>
<sequence>MAQGRLCNRDGLILTAMVSYPCAVLVYSYGFGSLLLLPPLVFFSFRSRSLPPLTSLILYKMGLLGLIVSAAQIAGNVNPAFTFIFAVIFRMEKLAIRKEKHVHQSHIGLLEVAFLLFRTFFTPSLTLLWHT</sequence>